<proteinExistence type="predicted"/>
<keyword evidence="2" id="KW-1185">Reference proteome</keyword>
<sequence length="65" mass="7359">MLKTSICQKLMYCIHQKQVLDFKQNQVIVNGKNLNTKNEDGGCYVVGGGLENRWLMVSVPETSKK</sequence>
<gene>
    <name evidence="1" type="ORF">MACH07_15430</name>
</gene>
<name>A0AA48HQU8_9FLAO</name>
<dbReference type="EMBL" id="AP027268">
    <property type="protein sequence ID" value="BDW92711.1"/>
    <property type="molecule type" value="Genomic_DNA"/>
</dbReference>
<evidence type="ECO:0000313" key="1">
    <source>
        <dbReference type="EMBL" id="BDW92711.1"/>
    </source>
</evidence>
<protein>
    <submittedName>
        <fullName evidence="1">Uncharacterized protein</fullName>
    </submittedName>
</protein>
<accession>A0AA48HQU8</accession>
<dbReference type="Proteomes" id="UP001330184">
    <property type="component" value="Chromosome"/>
</dbReference>
<organism evidence="1 2">
    <name type="scientific">Flagellimonas marinaquae</name>
    <dbReference type="NCBI Taxonomy" id="254955"/>
    <lineage>
        <taxon>Bacteria</taxon>
        <taxon>Pseudomonadati</taxon>
        <taxon>Bacteroidota</taxon>
        <taxon>Flavobacteriia</taxon>
        <taxon>Flavobacteriales</taxon>
        <taxon>Flavobacteriaceae</taxon>
        <taxon>Flagellimonas</taxon>
    </lineage>
</organism>
<dbReference type="AlphaFoldDB" id="A0AA48HQU8"/>
<evidence type="ECO:0000313" key="2">
    <source>
        <dbReference type="Proteomes" id="UP001330184"/>
    </source>
</evidence>
<reference evidence="1 2" key="1">
    <citation type="submission" date="2023-01" db="EMBL/GenBank/DDBJ databases">
        <title>Complete genome sequence of Muricauda aquimarina strain IFOP_LL357.</title>
        <authorList>
            <person name="Gajardo G."/>
            <person name="Ueki S."/>
            <person name="Maruyama F."/>
        </authorList>
    </citation>
    <scope>NUCLEOTIDE SEQUENCE [LARGE SCALE GENOMIC DNA]</scope>
    <source>
        <strain evidence="1 2">IFOP_LL357</strain>
    </source>
</reference>